<keyword evidence="2" id="KW-0812">Transmembrane</keyword>
<evidence type="ECO:0000313" key="4">
    <source>
        <dbReference type="Proteomes" id="UP000565745"/>
    </source>
</evidence>
<evidence type="ECO:0000256" key="2">
    <source>
        <dbReference type="SAM" id="Phobius"/>
    </source>
</evidence>
<keyword evidence="2" id="KW-0472">Membrane</keyword>
<dbReference type="InterPro" id="IPR050445">
    <property type="entry name" value="Bact_polysacc_biosynth/exp"/>
</dbReference>
<dbReference type="PANTHER" id="PTHR32309">
    <property type="entry name" value="TYROSINE-PROTEIN KINASE"/>
    <property type="match status" value="1"/>
</dbReference>
<dbReference type="RefSeq" id="WP_025055161.1">
    <property type="nucleotide sequence ID" value="NZ_JACIFU010000001.1"/>
</dbReference>
<protein>
    <submittedName>
        <fullName evidence="3">Capsular polysaccharide transport system permease protein</fullName>
    </submittedName>
</protein>
<keyword evidence="2" id="KW-1133">Transmembrane helix</keyword>
<reference evidence="3 4" key="1">
    <citation type="submission" date="2020-08" db="EMBL/GenBank/DDBJ databases">
        <title>Genomic Encyclopedia of Type Strains, Phase IV (KMG-IV): sequencing the most valuable type-strain genomes for metagenomic binning, comparative biology and taxonomic classification.</title>
        <authorList>
            <person name="Goeker M."/>
        </authorList>
    </citation>
    <scope>NUCLEOTIDE SEQUENCE [LARGE SCALE GENOMIC DNA]</scope>
    <source>
        <strain evidence="3 4">DSM 101015</strain>
    </source>
</reference>
<dbReference type="PANTHER" id="PTHR32309:SF13">
    <property type="entry name" value="FERRIC ENTEROBACTIN TRANSPORT PROTEIN FEPE"/>
    <property type="match status" value="1"/>
</dbReference>
<dbReference type="Proteomes" id="UP000565745">
    <property type="component" value="Unassembled WGS sequence"/>
</dbReference>
<gene>
    <name evidence="3" type="ORF">GGR93_000514</name>
</gene>
<feature type="transmembrane region" description="Helical" evidence="2">
    <location>
        <begin position="327"/>
        <end position="350"/>
    </location>
</feature>
<organism evidence="3 4">
    <name type="scientific">Sulfitobacter noctilucicola</name>
    <dbReference type="NCBI Taxonomy" id="1342301"/>
    <lineage>
        <taxon>Bacteria</taxon>
        <taxon>Pseudomonadati</taxon>
        <taxon>Pseudomonadota</taxon>
        <taxon>Alphaproteobacteria</taxon>
        <taxon>Rhodobacterales</taxon>
        <taxon>Roseobacteraceae</taxon>
        <taxon>Sulfitobacter</taxon>
    </lineage>
</organism>
<feature type="coiled-coil region" evidence="1">
    <location>
        <begin position="161"/>
        <end position="188"/>
    </location>
</feature>
<evidence type="ECO:0000313" key="3">
    <source>
        <dbReference type="EMBL" id="MBB4172753.1"/>
    </source>
</evidence>
<keyword evidence="1" id="KW-0175">Coiled coil</keyword>
<dbReference type="GO" id="GO:0004713">
    <property type="term" value="F:protein tyrosine kinase activity"/>
    <property type="evidence" value="ECO:0007669"/>
    <property type="project" value="TreeGrafter"/>
</dbReference>
<name>A0A7W6M5C2_9RHOB</name>
<dbReference type="AlphaFoldDB" id="A0A7W6M5C2"/>
<keyword evidence="4" id="KW-1185">Reference proteome</keyword>
<dbReference type="GO" id="GO:0005886">
    <property type="term" value="C:plasma membrane"/>
    <property type="evidence" value="ECO:0007669"/>
    <property type="project" value="TreeGrafter"/>
</dbReference>
<comment type="caution">
    <text evidence="3">The sequence shown here is derived from an EMBL/GenBank/DDBJ whole genome shotgun (WGS) entry which is preliminary data.</text>
</comment>
<sequence>MIFVLLPATIVGWYLWYRAADQYSSTVGFSVRKEEAASAVELLGGITELSGSSSSDTDILYEFIQSQKLVAEIDRDLDLRTIWSKPENDPYFSYEPPGTIEDLVNHWERLVKIYYDSGSGLIEVRVLAFTAEDATAIAQGIYDESSAMINALSDIAREDSIRFARDDLTRAEDRLRDARTAVTEFRNRTQMVDPSADIATQAGLLGTLQGQLTEAMIEMNLLLETAGEGDPRITQTQRRVRVIENMIVQERRKLGIGTGADEGNVFADLVGEFERLAADREFAERSYTGALAAYDAAVAEARRQSRYLAAHVLPTLAERSEFPERGLLLGLFTIFAFLTWSIAVLVGYSLRDRR</sequence>
<proteinExistence type="predicted"/>
<accession>A0A7W6M5C2</accession>
<evidence type="ECO:0000256" key="1">
    <source>
        <dbReference type="SAM" id="Coils"/>
    </source>
</evidence>
<dbReference type="EMBL" id="JACIFU010000001">
    <property type="protein sequence ID" value="MBB4172753.1"/>
    <property type="molecule type" value="Genomic_DNA"/>
</dbReference>